<organism evidence="3 4">
    <name type="scientific">Legionella londiniensis</name>
    <dbReference type="NCBI Taxonomy" id="45068"/>
    <lineage>
        <taxon>Bacteria</taxon>
        <taxon>Pseudomonadati</taxon>
        <taxon>Pseudomonadota</taxon>
        <taxon>Gammaproteobacteria</taxon>
        <taxon>Legionellales</taxon>
        <taxon>Legionellaceae</taxon>
        <taxon>Legionella</taxon>
    </lineage>
</organism>
<dbReference type="SUPFAM" id="SSF69047">
    <property type="entry name" value="Hypothetical protein YjbJ"/>
    <property type="match status" value="1"/>
</dbReference>
<sequence length="64" mass="7723">MNRDIFEGKWEEIKGKLRQTWGKLTDNDLQEIKGDQEVIFGKLQQYYGYTKEEIKEQIDKLNNQ</sequence>
<protein>
    <submittedName>
        <fullName evidence="3">Stress response protein</fullName>
    </submittedName>
</protein>
<reference evidence="3 4" key="1">
    <citation type="submission" date="2015-11" db="EMBL/GenBank/DDBJ databases">
        <title>Genomic analysis of 38 Legionella species identifies large and diverse effector repertoires.</title>
        <authorList>
            <person name="Burstein D."/>
            <person name="Amaro F."/>
            <person name="Zusman T."/>
            <person name="Lifshitz Z."/>
            <person name="Cohen O."/>
            <person name="Gilbert J.A."/>
            <person name="Pupko T."/>
            <person name="Shuman H.A."/>
            <person name="Segal G."/>
        </authorList>
    </citation>
    <scope>NUCLEOTIDE SEQUENCE [LARGE SCALE GENOMIC DNA]</scope>
    <source>
        <strain evidence="3 4">ATCC 49505</strain>
    </source>
</reference>
<proteinExistence type="inferred from homology"/>
<comment type="similarity">
    <text evidence="1">Belongs to the UPF0337 (CsbD) family.</text>
</comment>
<evidence type="ECO:0000313" key="3">
    <source>
        <dbReference type="EMBL" id="KTD21054.1"/>
    </source>
</evidence>
<feature type="domain" description="CsbD-like" evidence="2">
    <location>
        <begin position="4"/>
        <end position="56"/>
    </location>
</feature>
<dbReference type="OrthoDB" id="9796058at2"/>
<dbReference type="Gene3D" id="1.10.1470.10">
    <property type="entry name" value="YjbJ"/>
    <property type="match status" value="1"/>
</dbReference>
<keyword evidence="4" id="KW-1185">Reference proteome</keyword>
<dbReference type="Proteomes" id="UP000054997">
    <property type="component" value="Unassembled WGS sequence"/>
</dbReference>
<dbReference type="PANTHER" id="PTHR34977">
    <property type="entry name" value="UPF0337 PROTEIN YJBJ"/>
    <property type="match status" value="1"/>
</dbReference>
<dbReference type="PIRSF" id="PIRSF039008">
    <property type="entry name" value="YjbJ"/>
    <property type="match status" value="1"/>
</dbReference>
<dbReference type="AlphaFoldDB" id="A0A0W0VLY5"/>
<dbReference type="InterPro" id="IPR036629">
    <property type="entry name" value="YjbJ_sf"/>
</dbReference>
<gene>
    <name evidence="3" type="primary">yjbJ_1</name>
    <name evidence="3" type="ORF">Llon_1152</name>
</gene>
<dbReference type="InterPro" id="IPR008462">
    <property type="entry name" value="CsbD"/>
</dbReference>
<evidence type="ECO:0000256" key="1">
    <source>
        <dbReference type="ARBA" id="ARBA00009129"/>
    </source>
</evidence>
<evidence type="ECO:0000313" key="4">
    <source>
        <dbReference type="Proteomes" id="UP000054997"/>
    </source>
</evidence>
<dbReference type="RefSeq" id="WP_058529160.1">
    <property type="nucleotide sequence ID" value="NZ_CAAAHZ010000026.1"/>
</dbReference>
<comment type="caution">
    <text evidence="3">The sequence shown here is derived from an EMBL/GenBank/DDBJ whole genome shotgun (WGS) entry which is preliminary data.</text>
</comment>
<accession>A0A0W0VLY5</accession>
<dbReference type="PANTHER" id="PTHR34977:SF1">
    <property type="entry name" value="UPF0337 PROTEIN YJBJ"/>
    <property type="match status" value="1"/>
</dbReference>
<dbReference type="InterPro" id="IPR026042">
    <property type="entry name" value="YjbJ"/>
</dbReference>
<dbReference type="InterPro" id="IPR050423">
    <property type="entry name" value="UPF0337_stress_rsp"/>
</dbReference>
<name>A0A0W0VLY5_9GAMM</name>
<dbReference type="Pfam" id="PF05532">
    <property type="entry name" value="CsbD"/>
    <property type="match status" value="1"/>
</dbReference>
<dbReference type="PATRIC" id="fig|45068.5.peg.1241"/>
<evidence type="ECO:0000259" key="2">
    <source>
        <dbReference type="Pfam" id="PF05532"/>
    </source>
</evidence>
<dbReference type="EMBL" id="LNYK01000016">
    <property type="protein sequence ID" value="KTD21054.1"/>
    <property type="molecule type" value="Genomic_DNA"/>
</dbReference>
<dbReference type="STRING" id="45068.Llon_1152"/>